<evidence type="ECO:0000313" key="2">
    <source>
        <dbReference type="Proteomes" id="UP000324222"/>
    </source>
</evidence>
<keyword evidence="2" id="KW-1185">Reference proteome</keyword>
<organism evidence="1 2">
    <name type="scientific">Portunus trituberculatus</name>
    <name type="common">Swimming crab</name>
    <name type="synonym">Neptunus trituberculatus</name>
    <dbReference type="NCBI Taxonomy" id="210409"/>
    <lineage>
        <taxon>Eukaryota</taxon>
        <taxon>Metazoa</taxon>
        <taxon>Ecdysozoa</taxon>
        <taxon>Arthropoda</taxon>
        <taxon>Crustacea</taxon>
        <taxon>Multicrustacea</taxon>
        <taxon>Malacostraca</taxon>
        <taxon>Eumalacostraca</taxon>
        <taxon>Eucarida</taxon>
        <taxon>Decapoda</taxon>
        <taxon>Pleocyemata</taxon>
        <taxon>Brachyura</taxon>
        <taxon>Eubrachyura</taxon>
        <taxon>Portunoidea</taxon>
        <taxon>Portunidae</taxon>
        <taxon>Portuninae</taxon>
        <taxon>Portunus</taxon>
    </lineage>
</organism>
<comment type="caution">
    <text evidence="1">The sequence shown here is derived from an EMBL/GenBank/DDBJ whole genome shotgun (WGS) entry which is preliminary data.</text>
</comment>
<dbReference type="Proteomes" id="UP000324222">
    <property type="component" value="Unassembled WGS sequence"/>
</dbReference>
<name>A0A5B7JC59_PORTR</name>
<dbReference type="EMBL" id="VSRR010086112">
    <property type="protein sequence ID" value="MPC90957.1"/>
    <property type="molecule type" value="Genomic_DNA"/>
</dbReference>
<sequence>MENVVRVVAGLPRLHPGLGGKLVADLTPFVRHKSVRNTLAFTYAFPFPTDTVRDDEPKQGWVSELASK</sequence>
<dbReference type="AlphaFoldDB" id="A0A5B7JC59"/>
<accession>A0A5B7JC59</accession>
<proteinExistence type="predicted"/>
<protein>
    <submittedName>
        <fullName evidence="1">Uncharacterized protein</fullName>
    </submittedName>
</protein>
<gene>
    <name evidence="1" type="ORF">E2C01_085965</name>
</gene>
<reference evidence="1 2" key="1">
    <citation type="submission" date="2019-05" db="EMBL/GenBank/DDBJ databases">
        <title>Another draft genome of Portunus trituberculatus and its Hox gene families provides insights of decapod evolution.</title>
        <authorList>
            <person name="Jeong J.-H."/>
            <person name="Song I."/>
            <person name="Kim S."/>
            <person name="Choi T."/>
            <person name="Kim D."/>
            <person name="Ryu S."/>
            <person name="Kim W."/>
        </authorList>
    </citation>
    <scope>NUCLEOTIDE SEQUENCE [LARGE SCALE GENOMIC DNA]</scope>
    <source>
        <tissue evidence="1">Muscle</tissue>
    </source>
</reference>
<evidence type="ECO:0000313" key="1">
    <source>
        <dbReference type="EMBL" id="MPC90957.1"/>
    </source>
</evidence>